<reference evidence="4" key="1">
    <citation type="submission" date="2022-10" db="EMBL/GenBank/DDBJ databases">
        <authorList>
            <person name="Aires J."/>
            <person name="Mesa V."/>
        </authorList>
    </citation>
    <scope>NUCLEOTIDE SEQUENCE</scope>
    <source>
        <strain evidence="4">Clostridium neonatale JD116</strain>
    </source>
</reference>
<dbReference type="GO" id="GO:0015074">
    <property type="term" value="P:DNA integration"/>
    <property type="evidence" value="ECO:0007669"/>
    <property type="project" value="UniProtKB-KW"/>
</dbReference>
<evidence type="ECO:0000256" key="1">
    <source>
        <dbReference type="ARBA" id="ARBA00008857"/>
    </source>
</evidence>
<evidence type="ECO:0000313" key="4">
    <source>
        <dbReference type="EMBL" id="CAI3696787.1"/>
    </source>
</evidence>
<accession>A0AAD1YJT9</accession>
<keyword evidence="2" id="KW-0238">DNA-binding</keyword>
<dbReference type="PANTHER" id="PTHR30349">
    <property type="entry name" value="PHAGE INTEGRASE-RELATED"/>
    <property type="match status" value="1"/>
</dbReference>
<dbReference type="GO" id="GO:0003677">
    <property type="term" value="F:DNA binding"/>
    <property type="evidence" value="ECO:0007669"/>
    <property type="project" value="UniProtKB-UniRule"/>
</dbReference>
<gene>
    <name evidence="4" type="ORF">CNEO2_940011</name>
</gene>
<dbReference type="PROSITE" id="PS51898">
    <property type="entry name" value="TYR_RECOMBINASE"/>
    <property type="match status" value="1"/>
</dbReference>
<dbReference type="Proteomes" id="UP001189143">
    <property type="component" value="Unassembled WGS sequence"/>
</dbReference>
<organism evidence="4 5">
    <name type="scientific">Clostridium neonatale</name>
    <dbReference type="NCBI Taxonomy" id="137838"/>
    <lineage>
        <taxon>Bacteria</taxon>
        <taxon>Bacillati</taxon>
        <taxon>Bacillota</taxon>
        <taxon>Clostridia</taxon>
        <taxon>Eubacteriales</taxon>
        <taxon>Clostridiaceae</taxon>
        <taxon>Clostridium</taxon>
    </lineage>
</organism>
<sequence length="279" mass="32834">MDKSINEFIRSAKEEGLTEVTINKYVSDIKQFHKFIKLKLDKNFKELSQEEVKEQLESYIKSLEKRQYKPSTINGKIVIINKYLKVLGIECIHKYLKVQKKIYVENVLTEGEYKRIIEQCNNKRDELIIQMLVNTGVRVSELLSLTIQDINRKEIYIKGKGSKYREIIISPQLRQKIREYIKEYRLDTDKEKLFTGKRGALKRDAVNKMLLKYAKKAHVRKEKAHPHSCRHLFGKRLADKGISLDIIQTCLGHESIATTAIYTKRSKEELERTLENNFI</sequence>
<dbReference type="Gene3D" id="1.10.443.10">
    <property type="entry name" value="Intergrase catalytic core"/>
    <property type="match status" value="1"/>
</dbReference>
<dbReference type="RefSeq" id="WP_210886989.1">
    <property type="nucleotide sequence ID" value="NZ_CAMRXC010000291.1"/>
</dbReference>
<dbReference type="GO" id="GO:0006310">
    <property type="term" value="P:DNA recombination"/>
    <property type="evidence" value="ECO:0007669"/>
    <property type="project" value="UniProtKB-KW"/>
</dbReference>
<keyword evidence="3" id="KW-0233">DNA recombination</keyword>
<dbReference type="InterPro" id="IPR011010">
    <property type="entry name" value="DNA_brk_join_enz"/>
</dbReference>
<evidence type="ECO:0000256" key="3">
    <source>
        <dbReference type="ARBA" id="ARBA00023172"/>
    </source>
</evidence>
<dbReference type="Gene3D" id="1.10.150.130">
    <property type="match status" value="1"/>
</dbReference>
<evidence type="ECO:0000313" key="5">
    <source>
        <dbReference type="Proteomes" id="UP001189143"/>
    </source>
</evidence>
<dbReference type="InterPro" id="IPR044068">
    <property type="entry name" value="CB"/>
</dbReference>
<dbReference type="EMBL" id="CAMTCP010000297">
    <property type="protein sequence ID" value="CAI3696787.1"/>
    <property type="molecule type" value="Genomic_DNA"/>
</dbReference>
<evidence type="ECO:0000256" key="2">
    <source>
        <dbReference type="ARBA" id="ARBA00023125"/>
    </source>
</evidence>
<dbReference type="Pfam" id="PF00589">
    <property type="entry name" value="Phage_integrase"/>
    <property type="match status" value="1"/>
</dbReference>
<dbReference type="InterPro" id="IPR010998">
    <property type="entry name" value="Integrase_recombinase_N"/>
</dbReference>
<dbReference type="SUPFAM" id="SSF56349">
    <property type="entry name" value="DNA breaking-rejoining enzymes"/>
    <property type="match status" value="1"/>
</dbReference>
<protein>
    <submittedName>
        <fullName evidence="4">Integrase/recombinase XerD</fullName>
    </submittedName>
</protein>
<dbReference type="InterPro" id="IPR013762">
    <property type="entry name" value="Integrase-like_cat_sf"/>
</dbReference>
<dbReference type="PANTHER" id="PTHR30349:SF41">
    <property type="entry name" value="INTEGRASE_RECOMBINASE PROTEIN MJ0367-RELATED"/>
    <property type="match status" value="1"/>
</dbReference>
<proteinExistence type="inferred from homology"/>
<comment type="caution">
    <text evidence="4">The sequence shown here is derived from an EMBL/GenBank/DDBJ whole genome shotgun (WGS) entry which is preliminary data.</text>
</comment>
<dbReference type="InterPro" id="IPR050090">
    <property type="entry name" value="Tyrosine_recombinase_XerCD"/>
</dbReference>
<dbReference type="InterPro" id="IPR002104">
    <property type="entry name" value="Integrase_catalytic"/>
</dbReference>
<comment type="similarity">
    <text evidence="1">Belongs to the 'phage' integrase family.</text>
</comment>
<dbReference type="PROSITE" id="PS51900">
    <property type="entry name" value="CB"/>
    <property type="match status" value="1"/>
</dbReference>
<dbReference type="AlphaFoldDB" id="A0AAD1YJT9"/>
<name>A0AAD1YJT9_9CLOT</name>